<evidence type="ECO:0000259" key="1">
    <source>
        <dbReference type="Pfam" id="PF14534"/>
    </source>
</evidence>
<sequence length="124" mass="13676">MEIEREIKDMEEQLRQAMLASDVEALDRLLSPSLIFTNHLGQCLGKEADLSAHGSGALSVSRLDSSEQEVRVIGIDTVAVSVRVQITGRYANQPANGDFRFTRIWKRVSNSQWQVAVAHAGIIA</sequence>
<organism evidence="2 3">
    <name type="scientific">Pseudomonas luteola</name>
    <dbReference type="NCBI Taxonomy" id="47886"/>
    <lineage>
        <taxon>Bacteria</taxon>
        <taxon>Pseudomonadati</taxon>
        <taxon>Pseudomonadota</taxon>
        <taxon>Gammaproteobacteria</taxon>
        <taxon>Pseudomonadales</taxon>
        <taxon>Pseudomonadaceae</taxon>
        <taxon>Pseudomonas</taxon>
    </lineage>
</organism>
<proteinExistence type="predicted"/>
<gene>
    <name evidence="2" type="ORF">I5Q09_22390</name>
</gene>
<evidence type="ECO:0000313" key="3">
    <source>
        <dbReference type="Proteomes" id="UP000638986"/>
    </source>
</evidence>
<dbReference type="SUPFAM" id="SSF54427">
    <property type="entry name" value="NTF2-like"/>
    <property type="match status" value="1"/>
</dbReference>
<dbReference type="InterPro" id="IPR032710">
    <property type="entry name" value="NTF2-like_dom_sf"/>
</dbReference>
<feature type="domain" description="DUF4440" evidence="1">
    <location>
        <begin position="7"/>
        <end position="115"/>
    </location>
</feature>
<evidence type="ECO:0000313" key="2">
    <source>
        <dbReference type="EMBL" id="MBH3441435.1"/>
    </source>
</evidence>
<dbReference type="InterPro" id="IPR027843">
    <property type="entry name" value="DUF4440"/>
</dbReference>
<dbReference type="Proteomes" id="UP000638986">
    <property type="component" value="Unassembled WGS sequence"/>
</dbReference>
<reference evidence="2 3" key="1">
    <citation type="submission" date="2020-11" db="EMBL/GenBank/DDBJ databases">
        <title>Enhanced detection system for hospital associated transmission using whole genome sequencing surveillance.</title>
        <authorList>
            <person name="Harrison L.H."/>
            <person name="Van Tyne D."/>
            <person name="Marsh J.W."/>
            <person name="Griffith M.P."/>
            <person name="Snyder D.J."/>
            <person name="Cooper V.S."/>
            <person name="Mustapha M."/>
        </authorList>
    </citation>
    <scope>NUCLEOTIDE SEQUENCE [LARGE SCALE GENOMIC DNA]</scope>
    <source>
        <strain evidence="2 3">PSB00013</strain>
    </source>
</reference>
<dbReference type="RefSeq" id="WP_197873372.1">
    <property type="nucleotide sequence ID" value="NZ_JADTXM010000021.1"/>
</dbReference>
<name>A0ABS0MXJ0_PSELU</name>
<protein>
    <submittedName>
        <fullName evidence="2">Nuclear transport factor 2 family protein</fullName>
    </submittedName>
</protein>
<dbReference type="Gene3D" id="3.10.450.50">
    <property type="match status" value="1"/>
</dbReference>
<accession>A0ABS0MXJ0</accession>
<comment type="caution">
    <text evidence="2">The sequence shown here is derived from an EMBL/GenBank/DDBJ whole genome shotgun (WGS) entry which is preliminary data.</text>
</comment>
<dbReference type="Pfam" id="PF14534">
    <property type="entry name" value="DUF4440"/>
    <property type="match status" value="1"/>
</dbReference>
<dbReference type="EMBL" id="JADTXM010000021">
    <property type="protein sequence ID" value="MBH3441435.1"/>
    <property type="molecule type" value="Genomic_DNA"/>
</dbReference>